<feature type="transmembrane region" description="Helical" evidence="5">
    <location>
        <begin position="164"/>
        <end position="185"/>
    </location>
</feature>
<name>A0A8J3S400_PLARO</name>
<evidence type="ECO:0000259" key="6">
    <source>
        <dbReference type="Pfam" id="PF12698"/>
    </source>
</evidence>
<dbReference type="InterPro" id="IPR013525">
    <property type="entry name" value="ABC2_TM"/>
</dbReference>
<evidence type="ECO:0000256" key="3">
    <source>
        <dbReference type="ARBA" id="ARBA00022989"/>
    </source>
</evidence>
<dbReference type="PANTHER" id="PTHR43229:SF3">
    <property type="entry name" value="ABC-TYPE MULTIDRUG TRANSPORT SYSTEM, PERMEASE COMPONENT"/>
    <property type="match status" value="1"/>
</dbReference>
<dbReference type="InterPro" id="IPR051784">
    <property type="entry name" value="Nod_factor_ABC_transporter"/>
</dbReference>
<dbReference type="EMBL" id="BOOI01000024">
    <property type="protein sequence ID" value="GIH84594.1"/>
    <property type="molecule type" value="Genomic_DNA"/>
</dbReference>
<keyword evidence="4 5" id="KW-0472">Membrane</keyword>
<feature type="transmembrane region" description="Helical" evidence="5">
    <location>
        <begin position="24"/>
        <end position="42"/>
    </location>
</feature>
<feature type="transmembrane region" description="Helical" evidence="5">
    <location>
        <begin position="136"/>
        <end position="157"/>
    </location>
</feature>
<keyword evidence="3 5" id="KW-1133">Transmembrane helix</keyword>
<comment type="subcellular location">
    <subcellularLocation>
        <location evidence="1">Membrane</location>
        <topology evidence="1">Multi-pass membrane protein</topology>
    </subcellularLocation>
</comment>
<dbReference type="GO" id="GO:0016020">
    <property type="term" value="C:membrane"/>
    <property type="evidence" value="ECO:0007669"/>
    <property type="project" value="UniProtKB-SubCell"/>
</dbReference>
<gene>
    <name evidence="7" type="ORF">Pro02_30020</name>
</gene>
<evidence type="ECO:0000313" key="8">
    <source>
        <dbReference type="Proteomes" id="UP000655044"/>
    </source>
</evidence>
<sequence>MTVSVRDLAVVTRFDARLFWRDRAALSTSVLLFLGLGIGLPLLMDKLRPGSLDLLVDQHVGVLAMVLVISTFNQIAVTVTARRDQLLLKRLRTTGLGDGSIVGGEVGNLVLQSTLLAAVISGVLYATTSLPVPRDLLLFALAVVLGSAVLCLLGVAFTPLVPRAELAAVMVMPFFMLAGLGSGGFGPMTQLLPDWAGTLLGFLPTSAMAELIRVAYAADGTLAGDLSAAAVPALNLAVWTAIALLTITRWFRWEPRRP</sequence>
<organism evidence="7 8">
    <name type="scientific">Planobispora rosea</name>
    <dbReference type="NCBI Taxonomy" id="35762"/>
    <lineage>
        <taxon>Bacteria</taxon>
        <taxon>Bacillati</taxon>
        <taxon>Actinomycetota</taxon>
        <taxon>Actinomycetes</taxon>
        <taxon>Streptosporangiales</taxon>
        <taxon>Streptosporangiaceae</taxon>
        <taxon>Planobispora</taxon>
    </lineage>
</organism>
<reference evidence="7" key="1">
    <citation type="submission" date="2021-01" db="EMBL/GenBank/DDBJ databases">
        <title>Whole genome shotgun sequence of Planobispora rosea NBRC 15558.</title>
        <authorList>
            <person name="Komaki H."/>
            <person name="Tamura T."/>
        </authorList>
    </citation>
    <scope>NUCLEOTIDE SEQUENCE</scope>
    <source>
        <strain evidence="7">NBRC 15558</strain>
    </source>
</reference>
<feature type="domain" description="ABC-2 type transporter transmembrane" evidence="6">
    <location>
        <begin position="53"/>
        <end position="244"/>
    </location>
</feature>
<comment type="caution">
    <text evidence="7">The sequence shown here is derived from an EMBL/GenBank/DDBJ whole genome shotgun (WGS) entry which is preliminary data.</text>
</comment>
<evidence type="ECO:0000256" key="1">
    <source>
        <dbReference type="ARBA" id="ARBA00004141"/>
    </source>
</evidence>
<keyword evidence="2 5" id="KW-0812">Transmembrane</keyword>
<dbReference type="Proteomes" id="UP000655044">
    <property type="component" value="Unassembled WGS sequence"/>
</dbReference>
<dbReference type="GO" id="GO:0140359">
    <property type="term" value="F:ABC-type transporter activity"/>
    <property type="evidence" value="ECO:0007669"/>
    <property type="project" value="InterPro"/>
</dbReference>
<feature type="transmembrane region" description="Helical" evidence="5">
    <location>
        <begin position="102"/>
        <end position="124"/>
    </location>
</feature>
<evidence type="ECO:0000256" key="4">
    <source>
        <dbReference type="ARBA" id="ARBA00023136"/>
    </source>
</evidence>
<dbReference type="Pfam" id="PF12698">
    <property type="entry name" value="ABC2_membrane_3"/>
    <property type="match status" value="1"/>
</dbReference>
<evidence type="ECO:0000256" key="2">
    <source>
        <dbReference type="ARBA" id="ARBA00022692"/>
    </source>
</evidence>
<keyword evidence="8" id="KW-1185">Reference proteome</keyword>
<protein>
    <recommendedName>
        <fullName evidence="6">ABC-2 type transporter transmembrane domain-containing protein</fullName>
    </recommendedName>
</protein>
<accession>A0A8J3S400</accession>
<evidence type="ECO:0000313" key="7">
    <source>
        <dbReference type="EMBL" id="GIH84594.1"/>
    </source>
</evidence>
<proteinExistence type="predicted"/>
<feature type="transmembrane region" description="Helical" evidence="5">
    <location>
        <begin position="62"/>
        <end position="81"/>
    </location>
</feature>
<dbReference type="AlphaFoldDB" id="A0A8J3S400"/>
<feature type="transmembrane region" description="Helical" evidence="5">
    <location>
        <begin position="229"/>
        <end position="251"/>
    </location>
</feature>
<dbReference type="PANTHER" id="PTHR43229">
    <property type="entry name" value="NODULATION PROTEIN J"/>
    <property type="match status" value="1"/>
</dbReference>
<evidence type="ECO:0000256" key="5">
    <source>
        <dbReference type="SAM" id="Phobius"/>
    </source>
</evidence>